<dbReference type="InterPro" id="IPR021701">
    <property type="entry name" value="DUF3284"/>
</dbReference>
<dbReference type="EMBL" id="CABWIB010000001">
    <property type="protein sequence ID" value="VWL85193.1"/>
    <property type="molecule type" value="Genomic_DNA"/>
</dbReference>
<evidence type="ECO:0008006" key="3">
    <source>
        <dbReference type="Google" id="ProtNLM"/>
    </source>
</evidence>
<organism evidence="1 2">
    <name type="scientific">Oceanivirga miroungae</name>
    <dbReference type="NCBI Taxonomy" id="1130046"/>
    <lineage>
        <taxon>Bacteria</taxon>
        <taxon>Fusobacteriati</taxon>
        <taxon>Fusobacteriota</taxon>
        <taxon>Fusobacteriia</taxon>
        <taxon>Fusobacteriales</taxon>
        <taxon>Leptotrichiaceae</taxon>
        <taxon>Oceanivirga</taxon>
    </lineage>
</organism>
<protein>
    <recommendedName>
        <fullName evidence="3">DUF3284 domain-containing protein</fullName>
    </recommendedName>
</protein>
<keyword evidence="2" id="KW-1185">Reference proteome</keyword>
<evidence type="ECO:0000313" key="1">
    <source>
        <dbReference type="EMBL" id="VWL85193.1"/>
    </source>
</evidence>
<reference evidence="1 2" key="1">
    <citation type="submission" date="2019-10" db="EMBL/GenBank/DDBJ databases">
        <authorList>
            <person name="Blom J."/>
        </authorList>
    </citation>
    <scope>NUCLEOTIDE SEQUENCE [LARGE SCALE GENOMIC DNA]</scope>
    <source>
        <strain evidence="1 2">ES3154-GLU</strain>
    </source>
</reference>
<dbReference type="RefSeq" id="WP_156683206.1">
    <property type="nucleotide sequence ID" value="NZ_CABWIB010000001.1"/>
</dbReference>
<name>A0A6I8MAJ2_9FUSO</name>
<evidence type="ECO:0000313" key="2">
    <source>
        <dbReference type="Proteomes" id="UP000419017"/>
    </source>
</evidence>
<dbReference type="Proteomes" id="UP000419017">
    <property type="component" value="Unassembled WGS sequence"/>
</dbReference>
<proteinExistence type="predicted"/>
<dbReference type="AlphaFoldDB" id="A0A6I8MAJ2"/>
<sequence length="140" mass="17016">MKIEYILKVSDVELYDFFVSNLKLDMNIKGDLYKGMIIKKKIDKNRKIKIEVVELDMNKKYSLKYDTNRGINIVSYNIEKLDEYKTKLIYEENYQTDSVFNKSNYYILGIFYSFFFKRSRKKIFKEIEKYIISKRGEKND</sequence>
<dbReference type="Pfam" id="PF11687">
    <property type="entry name" value="DUF3284"/>
    <property type="match status" value="1"/>
</dbReference>
<gene>
    <name evidence="1" type="ORF">OMES3154_00476</name>
</gene>
<accession>A0A6I8MAJ2</accession>